<accession>A0A174IJK5</accession>
<sequence>MDFRGRLIDITRNWKTGKVRVTFEADEDISGQLEAISDKLLTITAKIFRNRRSKDANAYAWVLMQKIAEVLHTDKWSVYLSMLERYGVFTHIIVRPHVVDRVIEEWRTVKNMGKVTVAGQTGIQLQCYFGSSTYDTREMAVFINGIVSECHEMGIETASPEELERMKREWGVEL</sequence>
<proteinExistence type="predicted"/>
<dbReference type="EMBL" id="CYZE01000013">
    <property type="protein sequence ID" value="CUO85618.1"/>
    <property type="molecule type" value="Genomic_DNA"/>
</dbReference>
<dbReference type="Proteomes" id="UP000095651">
    <property type="component" value="Unassembled WGS sequence"/>
</dbReference>
<dbReference type="Gene3D" id="1.10.3790.10">
    <property type="entry name" value="NinB"/>
    <property type="match status" value="1"/>
</dbReference>
<gene>
    <name evidence="1" type="ORF">ERS852407_04183</name>
</gene>
<protein>
    <submittedName>
        <fullName evidence="1">Uncharacterized protein</fullName>
    </submittedName>
</protein>
<dbReference type="InterPro" id="IPR036619">
    <property type="entry name" value="NinB_sf"/>
</dbReference>
<evidence type="ECO:0000313" key="1">
    <source>
        <dbReference type="EMBL" id="CUO85618.1"/>
    </source>
</evidence>
<reference evidence="1 2" key="1">
    <citation type="submission" date="2015-09" db="EMBL/GenBank/DDBJ databases">
        <authorList>
            <consortium name="Pathogen Informatics"/>
        </authorList>
    </citation>
    <scope>NUCLEOTIDE SEQUENCE [LARGE SCALE GENOMIC DNA]</scope>
    <source>
        <strain evidence="1 2">2789STDY5608850</strain>
    </source>
</reference>
<dbReference type="AlphaFoldDB" id="A0A174IJK5"/>
<organism evidence="1 2">
    <name type="scientific">Hungatella hathewayi</name>
    <dbReference type="NCBI Taxonomy" id="154046"/>
    <lineage>
        <taxon>Bacteria</taxon>
        <taxon>Bacillati</taxon>
        <taxon>Bacillota</taxon>
        <taxon>Clostridia</taxon>
        <taxon>Lachnospirales</taxon>
        <taxon>Lachnospiraceae</taxon>
        <taxon>Hungatella</taxon>
    </lineage>
</organism>
<evidence type="ECO:0000313" key="2">
    <source>
        <dbReference type="Proteomes" id="UP000095651"/>
    </source>
</evidence>
<dbReference type="RefSeq" id="WP_055658088.1">
    <property type="nucleotide sequence ID" value="NZ_CABIXC010000013.1"/>
</dbReference>
<name>A0A174IJK5_9FIRM</name>